<organism evidence="6 7">
    <name type="scientific">Bordetella genomosp. 13</name>
    <dbReference type="NCBI Taxonomy" id="463040"/>
    <lineage>
        <taxon>Bacteria</taxon>
        <taxon>Pseudomonadati</taxon>
        <taxon>Pseudomonadota</taxon>
        <taxon>Betaproteobacteria</taxon>
        <taxon>Burkholderiales</taxon>
        <taxon>Alcaligenaceae</taxon>
        <taxon>Bordetella</taxon>
    </lineage>
</organism>
<dbReference type="Pfam" id="PF00392">
    <property type="entry name" value="GntR"/>
    <property type="match status" value="1"/>
</dbReference>
<evidence type="ECO:0000313" key="6">
    <source>
        <dbReference type="EMBL" id="ARP96105.1"/>
    </source>
</evidence>
<evidence type="ECO:0000256" key="4">
    <source>
        <dbReference type="SAM" id="MobiDB-lite"/>
    </source>
</evidence>
<dbReference type="Gene3D" id="1.20.120.530">
    <property type="entry name" value="GntR ligand-binding domain-like"/>
    <property type="match status" value="1"/>
</dbReference>
<name>A0A1W6ZFR7_9BORD</name>
<evidence type="ECO:0000256" key="3">
    <source>
        <dbReference type="ARBA" id="ARBA00023163"/>
    </source>
</evidence>
<sequence length="235" mass="26201">MLKTPQSRSTSSPRPAKSTASRSTLADEVRVRITEEIVTGAYAPGARLDENSLAQKFDVSRTPVREALRQLVASGLVEWRPRQGAVVAQASVQQLVEMFEMMAELESFAGRLASRRMTEAERTQLQELLDKARGSVSEGNRNAYQKHNRAFHFAIYKGSHNHCLIGQACALYDRIAPYRAYELSREGEVGRVFEEHEAITRAIVQRDGVRAAHLLKEHAMPDMDLLGDLIATSGH</sequence>
<gene>
    <name evidence="6" type="ORF">CAL15_18025</name>
</gene>
<accession>A0A1W6ZFR7</accession>
<dbReference type="SMART" id="SM00345">
    <property type="entry name" value="HTH_GNTR"/>
    <property type="match status" value="1"/>
</dbReference>
<evidence type="ECO:0000256" key="1">
    <source>
        <dbReference type="ARBA" id="ARBA00023015"/>
    </source>
</evidence>
<dbReference type="RefSeq" id="WP_086079856.1">
    <property type="nucleotide sequence ID" value="NZ_CP021111.1"/>
</dbReference>
<dbReference type="InterPro" id="IPR036390">
    <property type="entry name" value="WH_DNA-bd_sf"/>
</dbReference>
<feature type="domain" description="HTH gntR-type" evidence="5">
    <location>
        <begin position="23"/>
        <end position="90"/>
    </location>
</feature>
<dbReference type="GO" id="GO:0003677">
    <property type="term" value="F:DNA binding"/>
    <property type="evidence" value="ECO:0007669"/>
    <property type="project" value="UniProtKB-KW"/>
</dbReference>
<dbReference type="InterPro" id="IPR008920">
    <property type="entry name" value="TF_FadR/GntR_C"/>
</dbReference>
<feature type="compositionally biased region" description="Low complexity" evidence="4">
    <location>
        <begin position="1"/>
        <end position="15"/>
    </location>
</feature>
<dbReference type="InterPro" id="IPR036388">
    <property type="entry name" value="WH-like_DNA-bd_sf"/>
</dbReference>
<dbReference type="KEGG" id="bgm:CAL15_18025"/>
<dbReference type="SMART" id="SM00895">
    <property type="entry name" value="FCD"/>
    <property type="match status" value="1"/>
</dbReference>
<dbReference type="STRING" id="463040.CAL15_18025"/>
<dbReference type="GO" id="GO:0003700">
    <property type="term" value="F:DNA-binding transcription factor activity"/>
    <property type="evidence" value="ECO:0007669"/>
    <property type="project" value="InterPro"/>
</dbReference>
<keyword evidence="7" id="KW-1185">Reference proteome</keyword>
<dbReference type="PANTHER" id="PTHR43537:SF49">
    <property type="entry name" value="TRANSCRIPTIONAL REGULATORY PROTEIN"/>
    <property type="match status" value="1"/>
</dbReference>
<dbReference type="CDD" id="cd07377">
    <property type="entry name" value="WHTH_GntR"/>
    <property type="match status" value="1"/>
</dbReference>
<dbReference type="InterPro" id="IPR011711">
    <property type="entry name" value="GntR_C"/>
</dbReference>
<dbReference type="Proteomes" id="UP000194161">
    <property type="component" value="Chromosome"/>
</dbReference>
<dbReference type="InterPro" id="IPR000524">
    <property type="entry name" value="Tscrpt_reg_HTH_GntR"/>
</dbReference>
<dbReference type="PANTHER" id="PTHR43537">
    <property type="entry name" value="TRANSCRIPTIONAL REGULATOR, GNTR FAMILY"/>
    <property type="match status" value="1"/>
</dbReference>
<dbReference type="Gene3D" id="1.10.10.10">
    <property type="entry name" value="Winged helix-like DNA-binding domain superfamily/Winged helix DNA-binding domain"/>
    <property type="match status" value="1"/>
</dbReference>
<dbReference type="OrthoDB" id="5343379at2"/>
<protein>
    <recommendedName>
        <fullName evidence="5">HTH gntR-type domain-containing protein</fullName>
    </recommendedName>
</protein>
<keyword evidence="1" id="KW-0805">Transcription regulation</keyword>
<evidence type="ECO:0000313" key="7">
    <source>
        <dbReference type="Proteomes" id="UP000194161"/>
    </source>
</evidence>
<keyword evidence="2" id="KW-0238">DNA-binding</keyword>
<dbReference type="PRINTS" id="PR00035">
    <property type="entry name" value="HTHGNTR"/>
</dbReference>
<evidence type="ECO:0000256" key="2">
    <source>
        <dbReference type="ARBA" id="ARBA00023125"/>
    </source>
</evidence>
<keyword evidence="3" id="KW-0804">Transcription</keyword>
<dbReference type="SUPFAM" id="SSF46785">
    <property type="entry name" value="Winged helix' DNA-binding domain"/>
    <property type="match status" value="1"/>
</dbReference>
<dbReference type="EMBL" id="CP021111">
    <property type="protein sequence ID" value="ARP96105.1"/>
    <property type="molecule type" value="Genomic_DNA"/>
</dbReference>
<evidence type="ECO:0000259" key="5">
    <source>
        <dbReference type="PROSITE" id="PS50949"/>
    </source>
</evidence>
<dbReference type="AlphaFoldDB" id="A0A1W6ZFR7"/>
<feature type="region of interest" description="Disordered" evidence="4">
    <location>
        <begin position="1"/>
        <end position="25"/>
    </location>
</feature>
<proteinExistence type="predicted"/>
<reference evidence="6 7" key="1">
    <citation type="submission" date="2017-05" db="EMBL/GenBank/DDBJ databases">
        <title>Complete and WGS of Bordetella genogroups.</title>
        <authorList>
            <person name="Spilker T."/>
            <person name="LiPuma J."/>
        </authorList>
    </citation>
    <scope>NUCLEOTIDE SEQUENCE [LARGE SCALE GENOMIC DNA]</scope>
    <source>
        <strain evidence="6 7">AU7206</strain>
    </source>
</reference>
<dbReference type="Pfam" id="PF07729">
    <property type="entry name" value="FCD"/>
    <property type="match status" value="1"/>
</dbReference>
<dbReference type="SUPFAM" id="SSF48008">
    <property type="entry name" value="GntR ligand-binding domain-like"/>
    <property type="match status" value="1"/>
</dbReference>
<dbReference type="PROSITE" id="PS50949">
    <property type="entry name" value="HTH_GNTR"/>
    <property type="match status" value="1"/>
</dbReference>